<reference evidence="1 2" key="1">
    <citation type="journal article" date="2010" name="Stand. Genomic Sci.">
        <title>Complete genome sequence of Vulcanisaeta distributa type strain (IC-017).</title>
        <authorList>
            <person name="Mavromatis K."/>
            <person name="Sikorski J."/>
            <person name="Pabst E."/>
            <person name="Teshima H."/>
            <person name="Lapidus A."/>
            <person name="Lucas S."/>
            <person name="Nolan M."/>
            <person name="Glavina Del Rio T."/>
            <person name="Cheng J.F."/>
            <person name="Bruce D."/>
            <person name="Goodwin L."/>
            <person name="Pitluck S."/>
            <person name="Liolios K."/>
            <person name="Ivanova N."/>
            <person name="Mikhailova N."/>
            <person name="Pati A."/>
            <person name="Chen A."/>
            <person name="Palaniappan K."/>
            <person name="Land M."/>
            <person name="Hauser L."/>
            <person name="Chang Y.J."/>
            <person name="Jeffries C.D."/>
            <person name="Rohde M."/>
            <person name="Spring S."/>
            <person name="Goker M."/>
            <person name="Wirth R."/>
            <person name="Woyke T."/>
            <person name="Bristow J."/>
            <person name="Eisen J.A."/>
            <person name="Markowitz V."/>
            <person name="Hugenholtz P."/>
            <person name="Klenk H.P."/>
            <person name="Kyrpides N.C."/>
        </authorList>
    </citation>
    <scope>NUCLEOTIDE SEQUENCE [LARGE SCALE GENOMIC DNA]</scope>
    <source>
        <strain evidence="2">DSM 14429 / JCM 11212 / NBRC 100878 / IC-017</strain>
    </source>
</reference>
<evidence type="ECO:0000313" key="2">
    <source>
        <dbReference type="Proteomes" id="UP000006681"/>
    </source>
</evidence>
<dbReference type="AlphaFoldDB" id="E1QNW1"/>
<dbReference type="EMBL" id="CP002100">
    <property type="protein sequence ID" value="ADN50207.1"/>
    <property type="molecule type" value="Genomic_DNA"/>
</dbReference>
<dbReference type="eggNOG" id="arCOG05453">
    <property type="taxonomic scope" value="Archaea"/>
</dbReference>
<proteinExistence type="predicted"/>
<gene>
    <name evidence="1" type="ordered locus">Vdis_0815</name>
</gene>
<reference evidence="2" key="2">
    <citation type="journal article" date="2010" name="Stand. Genomic Sci.">
        <title>Complete genome sequence of Vulcanisaeta distributa type strain (IC-017T).</title>
        <authorList>
            <person name="Mavromatis K."/>
            <person name="Sikorski J."/>
            <person name="Pabst E."/>
            <person name="Teshima H."/>
            <person name="Lapidus A."/>
            <person name="Lucas S."/>
            <person name="Nolan M."/>
            <person name="Glavina Del Rio T."/>
            <person name="Cheng J."/>
            <person name="Bruce D."/>
            <person name="Goodwin L."/>
            <person name="Pitluck S."/>
            <person name="Liolios K."/>
            <person name="Ivanova N."/>
            <person name="Mikhailova N."/>
            <person name="Pati A."/>
            <person name="Chen A."/>
            <person name="Palaniappan K."/>
            <person name="Land M."/>
            <person name="Hauser L."/>
            <person name="Chang Y."/>
            <person name="Jeffries C."/>
            <person name="Rohde M."/>
            <person name="Spring S."/>
            <person name="Goker M."/>
            <person name="Wirth R."/>
            <person name="Woyke T."/>
            <person name="Bristow J."/>
            <person name="Eisen J."/>
            <person name="Markowitz V."/>
            <person name="Hugenholtz P."/>
            <person name="Klenk H."/>
            <person name="Kyrpides N."/>
        </authorList>
    </citation>
    <scope>NUCLEOTIDE SEQUENCE [LARGE SCALE GENOMIC DNA]</scope>
    <source>
        <strain evidence="2">DSM 14429 / JCM 11212 / NBRC 100878 / IC-017</strain>
    </source>
</reference>
<organism evidence="1 2">
    <name type="scientific">Vulcanisaeta distributa (strain DSM 14429 / JCM 11212 / NBRC 100878 / IC-017)</name>
    <dbReference type="NCBI Taxonomy" id="572478"/>
    <lineage>
        <taxon>Archaea</taxon>
        <taxon>Thermoproteota</taxon>
        <taxon>Thermoprotei</taxon>
        <taxon>Thermoproteales</taxon>
        <taxon>Thermoproteaceae</taxon>
        <taxon>Vulcanisaeta</taxon>
    </lineage>
</organism>
<sequence>MKVSFTCSICGRHVSFWEVAYIGNSLVICKRCYPDYYVKHCPLVRRRLAGELPQSCNYCLYRSKCDEYIKSSLRSSGSMQ</sequence>
<dbReference type="Proteomes" id="UP000006681">
    <property type="component" value="Chromosome"/>
</dbReference>
<keyword evidence="2" id="KW-1185">Reference proteome</keyword>
<dbReference type="STRING" id="572478.Vdis_0815"/>
<dbReference type="HOGENOM" id="CLU_2662502_0_0_2"/>
<protein>
    <submittedName>
        <fullName evidence="1">Uncharacterized protein</fullName>
    </submittedName>
</protein>
<evidence type="ECO:0000313" key="1">
    <source>
        <dbReference type="EMBL" id="ADN50207.1"/>
    </source>
</evidence>
<name>E1QNW1_VULDI</name>
<accession>E1QNW1</accession>
<dbReference type="KEGG" id="vdi:Vdis_0815"/>